<dbReference type="PANTHER" id="PTHR43673:SF3">
    <property type="entry name" value="NAD(P)H NITROREDUCTASE YODC-RELATED"/>
    <property type="match status" value="1"/>
</dbReference>
<dbReference type="InterPro" id="IPR000415">
    <property type="entry name" value="Nitroreductase-like"/>
</dbReference>
<dbReference type="Proteomes" id="UP001139534">
    <property type="component" value="Unassembled WGS sequence"/>
</dbReference>
<proteinExistence type="inferred from homology"/>
<comment type="similarity">
    <text evidence="1">Belongs to the nitroreductase family.</text>
</comment>
<keyword evidence="2" id="KW-0560">Oxidoreductase</keyword>
<accession>A0A9X1Y0F9</accession>
<evidence type="ECO:0000256" key="1">
    <source>
        <dbReference type="ARBA" id="ARBA00007118"/>
    </source>
</evidence>
<evidence type="ECO:0000256" key="2">
    <source>
        <dbReference type="ARBA" id="ARBA00023002"/>
    </source>
</evidence>
<dbReference type="Gene3D" id="3.40.109.10">
    <property type="entry name" value="NADH Oxidase"/>
    <property type="match status" value="1"/>
</dbReference>
<reference evidence="4" key="1">
    <citation type="submission" date="2022-04" db="EMBL/GenBank/DDBJ databases">
        <authorList>
            <person name="Seo M.-J."/>
        </authorList>
    </citation>
    <scope>NUCLEOTIDE SEQUENCE</scope>
    <source>
        <strain evidence="4">MBLB2552</strain>
    </source>
</reference>
<feature type="domain" description="Nitroreductase" evidence="3">
    <location>
        <begin position="17"/>
        <end position="192"/>
    </location>
</feature>
<protein>
    <submittedName>
        <fullName evidence="4">Nitroreductase family protein</fullName>
    </submittedName>
</protein>
<keyword evidence="5" id="KW-1185">Reference proteome</keyword>
<sequence length="216" mass="24174">MSTLNQVKLDDFYAVLQERHSVRVYDPTVKIPREELKEIVELSLSAPSSSNLQPWRFLIIDEPELKQKLLPIANNQQQVVDSAAVIAVLGDLHSYERAEEIYAEAVRLGAMTEEIKTNFVERLHKGYGGMGPERLHQVNLLDAGLVSMQLMLIAKAKGYDTVPMGGYHAEKFVEAFEVPETLKPILLIAIGKAAKAAHPTPRLSVDQVVNWNSFQK</sequence>
<name>A0A9X1Y0F9_9BACL</name>
<evidence type="ECO:0000313" key="5">
    <source>
        <dbReference type="Proteomes" id="UP001139534"/>
    </source>
</evidence>
<organism evidence="4 5">
    <name type="scientific">Paenibacillus mellifer</name>
    <dbReference type="NCBI Taxonomy" id="2937794"/>
    <lineage>
        <taxon>Bacteria</taxon>
        <taxon>Bacillati</taxon>
        <taxon>Bacillota</taxon>
        <taxon>Bacilli</taxon>
        <taxon>Bacillales</taxon>
        <taxon>Paenibacillaceae</taxon>
        <taxon>Paenibacillus</taxon>
    </lineage>
</organism>
<dbReference type="InterPro" id="IPR029479">
    <property type="entry name" value="Nitroreductase"/>
</dbReference>
<dbReference type="PANTHER" id="PTHR43673">
    <property type="entry name" value="NAD(P)H NITROREDUCTASE YDGI-RELATED"/>
    <property type="match status" value="1"/>
</dbReference>
<dbReference type="Pfam" id="PF00881">
    <property type="entry name" value="Nitroreductase"/>
    <property type="match status" value="1"/>
</dbReference>
<dbReference type="EMBL" id="JALPRK010000011">
    <property type="protein sequence ID" value="MCK8488146.1"/>
    <property type="molecule type" value="Genomic_DNA"/>
</dbReference>
<dbReference type="RefSeq" id="WP_248552228.1">
    <property type="nucleotide sequence ID" value="NZ_JALPRK010000011.1"/>
</dbReference>
<dbReference type="GO" id="GO:0016491">
    <property type="term" value="F:oxidoreductase activity"/>
    <property type="evidence" value="ECO:0007669"/>
    <property type="project" value="UniProtKB-KW"/>
</dbReference>
<comment type="caution">
    <text evidence="4">The sequence shown here is derived from an EMBL/GenBank/DDBJ whole genome shotgun (WGS) entry which is preliminary data.</text>
</comment>
<gene>
    <name evidence="4" type="ORF">M0651_13265</name>
</gene>
<evidence type="ECO:0000313" key="4">
    <source>
        <dbReference type="EMBL" id="MCK8488146.1"/>
    </source>
</evidence>
<dbReference type="AlphaFoldDB" id="A0A9X1Y0F9"/>
<evidence type="ECO:0000259" key="3">
    <source>
        <dbReference type="Pfam" id="PF00881"/>
    </source>
</evidence>
<dbReference type="CDD" id="cd02137">
    <property type="entry name" value="MhqN-like"/>
    <property type="match status" value="1"/>
</dbReference>
<dbReference type="SUPFAM" id="SSF55469">
    <property type="entry name" value="FMN-dependent nitroreductase-like"/>
    <property type="match status" value="1"/>
</dbReference>